<dbReference type="Proteomes" id="UP001642900">
    <property type="component" value="Unassembled WGS sequence"/>
</dbReference>
<proteinExistence type="predicted"/>
<accession>A0A6G4WEJ0</accession>
<name>A0A6G4WEJ0_9HYPH</name>
<dbReference type="AlphaFoldDB" id="A0A6G4WEJ0"/>
<evidence type="ECO:0000313" key="2">
    <source>
        <dbReference type="Proteomes" id="UP001642900"/>
    </source>
</evidence>
<evidence type="ECO:0000313" key="1">
    <source>
        <dbReference type="EMBL" id="NGO52550.1"/>
    </source>
</evidence>
<sequence length="97" mass="10569">MSHDENHSAAVKAKLVRMANQIATFFKSKPHEEGVAGVAEHINKFWEPRMRRHLFEIVDAGGEGLLPLVLEASAKIRRPSEPVTPAQAAEADADVSG</sequence>
<dbReference type="RefSeq" id="WP_165029046.1">
    <property type="nucleotide sequence ID" value="NZ_JAAKZF010000019.1"/>
</dbReference>
<gene>
    <name evidence="1" type="ORF">G6N73_15420</name>
</gene>
<dbReference type="InterPro" id="IPR021074">
    <property type="entry name" value="Formate_DH_dsu"/>
</dbReference>
<dbReference type="Pfam" id="PF11390">
    <property type="entry name" value="FdsD"/>
    <property type="match status" value="1"/>
</dbReference>
<comment type="caution">
    <text evidence="1">The sequence shown here is derived from an EMBL/GenBank/DDBJ whole genome shotgun (WGS) entry which is preliminary data.</text>
</comment>
<dbReference type="EMBL" id="JAAKZF010000019">
    <property type="protein sequence ID" value="NGO52550.1"/>
    <property type="molecule type" value="Genomic_DNA"/>
</dbReference>
<keyword evidence="2" id="KW-1185">Reference proteome</keyword>
<reference evidence="1 2" key="1">
    <citation type="submission" date="2020-02" db="EMBL/GenBank/DDBJ databases">
        <title>Genome sequence of strain CCNWXJ40-4.</title>
        <authorList>
            <person name="Gao J."/>
            <person name="Sun J."/>
        </authorList>
    </citation>
    <scope>NUCLEOTIDE SEQUENCE [LARGE SCALE GENOMIC DNA]</scope>
    <source>
        <strain evidence="1 2">CCNWXJ 40-4</strain>
    </source>
</reference>
<organism evidence="1 2">
    <name type="scientific">Allomesorhizobium camelthorni</name>
    <dbReference type="NCBI Taxonomy" id="475069"/>
    <lineage>
        <taxon>Bacteria</taxon>
        <taxon>Pseudomonadati</taxon>
        <taxon>Pseudomonadota</taxon>
        <taxon>Alphaproteobacteria</taxon>
        <taxon>Hyphomicrobiales</taxon>
        <taxon>Phyllobacteriaceae</taxon>
        <taxon>Allomesorhizobium</taxon>
    </lineage>
</organism>
<protein>
    <submittedName>
        <fullName evidence="1">Formate dehydrogenase subunit delta</fullName>
    </submittedName>
</protein>